<dbReference type="Gene3D" id="3.40.50.410">
    <property type="entry name" value="von Willebrand factor, type A domain"/>
    <property type="match status" value="1"/>
</dbReference>
<evidence type="ECO:0000313" key="4">
    <source>
        <dbReference type="Proteomes" id="UP001472866"/>
    </source>
</evidence>
<feature type="compositionally biased region" description="Basic and acidic residues" evidence="1">
    <location>
        <begin position="355"/>
        <end position="364"/>
    </location>
</feature>
<evidence type="ECO:0000313" key="3">
    <source>
        <dbReference type="EMBL" id="WZN61934.1"/>
    </source>
</evidence>
<keyword evidence="4" id="KW-1185">Reference proteome</keyword>
<evidence type="ECO:0000259" key="2">
    <source>
        <dbReference type="Pfam" id="PF13519"/>
    </source>
</evidence>
<sequence>MLNGDYEPSRWDTQKSLVRSACDSIFAGFGDAQSAQAFFGLISTNGRNTGLVIPPCKGTYPQLMEALQGLSFDGIDGTVDLNRALKLHKLSYGKGASAGSAPRVVILTSSLPTRGSGELCKVTGAACRVDCVYLRGPGADTAEEEAAMAAYCADQLGALACLDPFDLMGEGSDSIIESCLRDLGLDPSEPRKRLMDFSRGDGGRSGRSRPLFPLDAGSSKGSRFSSRRPNAESCRNESLDTYQHLSSDGFAHSWLPTYSNLAKKYKDGLPHPLSYLVFMDNLCHQYQPVLSVRAGRMWRPRGGRGGRLTASRARGELRLSHSADSGSFCLEWRRVVGEKSSSSPEGLAPLCSRRPSPDPHEDEVSLKFASPSKVRFESVPCDDGEVLCVRLWSSHLGYRREPQFFWLQQDFAAEHGTGSAGLARKLEDLVRERHPPSGDNGAGASDKDPILALGGSDKAQFESVLLSLMSTCGKAGQRSAREAGASSSSVGSEPRDQNEDRHGGLGPVEDGDDLGKGFYSWTAKLDAELTDVERKLAQEPSLAGARAARGMAEPPTTGAAPKGAEVNEEDSMLFELD</sequence>
<feature type="compositionally biased region" description="Low complexity" evidence="1">
    <location>
        <begin position="217"/>
        <end position="228"/>
    </location>
</feature>
<feature type="domain" description="VWFA" evidence="2">
    <location>
        <begin position="1"/>
        <end position="109"/>
    </location>
</feature>
<feature type="region of interest" description="Disordered" evidence="1">
    <location>
        <begin position="477"/>
        <end position="517"/>
    </location>
</feature>
<feature type="compositionally biased region" description="Acidic residues" evidence="1">
    <location>
        <begin position="566"/>
        <end position="577"/>
    </location>
</feature>
<feature type="compositionally biased region" description="Low complexity" evidence="1">
    <location>
        <begin position="482"/>
        <end position="492"/>
    </location>
</feature>
<feature type="region of interest" description="Disordered" evidence="1">
    <location>
        <begin position="340"/>
        <end position="364"/>
    </location>
</feature>
<gene>
    <name evidence="3" type="ORF">HKI87_05g34700</name>
</gene>
<name>A0AAX4P6U6_9CHLO</name>
<organism evidence="3 4">
    <name type="scientific">Chloropicon roscoffensis</name>
    <dbReference type="NCBI Taxonomy" id="1461544"/>
    <lineage>
        <taxon>Eukaryota</taxon>
        <taxon>Viridiplantae</taxon>
        <taxon>Chlorophyta</taxon>
        <taxon>Chloropicophyceae</taxon>
        <taxon>Chloropicales</taxon>
        <taxon>Chloropicaceae</taxon>
        <taxon>Chloropicon</taxon>
    </lineage>
</organism>
<feature type="compositionally biased region" description="Basic and acidic residues" evidence="1">
    <location>
        <begin position="493"/>
        <end position="503"/>
    </location>
</feature>
<evidence type="ECO:0000256" key="1">
    <source>
        <dbReference type="SAM" id="MobiDB-lite"/>
    </source>
</evidence>
<reference evidence="3 4" key="1">
    <citation type="submission" date="2024-03" db="EMBL/GenBank/DDBJ databases">
        <title>Complete genome sequence of the green alga Chloropicon roscoffensis RCC1871.</title>
        <authorList>
            <person name="Lemieux C."/>
            <person name="Pombert J.-F."/>
            <person name="Otis C."/>
            <person name="Turmel M."/>
        </authorList>
    </citation>
    <scope>NUCLEOTIDE SEQUENCE [LARGE SCALE GENOMIC DNA]</scope>
    <source>
        <strain evidence="3 4">RCC1871</strain>
    </source>
</reference>
<feature type="compositionally biased region" description="Basic and acidic residues" evidence="1">
    <location>
        <begin position="191"/>
        <end position="204"/>
    </location>
</feature>
<feature type="region of interest" description="Disordered" evidence="1">
    <location>
        <begin position="432"/>
        <end position="451"/>
    </location>
</feature>
<dbReference type="Pfam" id="PF13519">
    <property type="entry name" value="VWA_2"/>
    <property type="match status" value="1"/>
</dbReference>
<dbReference type="InterPro" id="IPR036465">
    <property type="entry name" value="vWFA_dom_sf"/>
</dbReference>
<accession>A0AAX4P6U6</accession>
<dbReference type="Proteomes" id="UP001472866">
    <property type="component" value="Chromosome 05"/>
</dbReference>
<dbReference type="AlphaFoldDB" id="A0AAX4P6U6"/>
<dbReference type="EMBL" id="CP151505">
    <property type="protein sequence ID" value="WZN61934.1"/>
    <property type="molecule type" value="Genomic_DNA"/>
</dbReference>
<feature type="region of interest" description="Disordered" evidence="1">
    <location>
        <begin position="540"/>
        <end position="577"/>
    </location>
</feature>
<dbReference type="InterPro" id="IPR002035">
    <property type="entry name" value="VWF_A"/>
</dbReference>
<feature type="region of interest" description="Disordered" evidence="1">
    <location>
        <begin position="191"/>
        <end position="231"/>
    </location>
</feature>
<protein>
    <submittedName>
        <fullName evidence="3">VWFA domain-containing protein</fullName>
    </submittedName>
</protein>
<proteinExistence type="predicted"/>